<reference evidence="3" key="1">
    <citation type="submission" date="2021-02" db="EMBL/GenBank/DDBJ databases">
        <title>First Annotated Genome of the Yellow-green Alga Tribonema minus.</title>
        <authorList>
            <person name="Mahan K.M."/>
        </authorList>
    </citation>
    <scope>NUCLEOTIDE SEQUENCE</scope>
    <source>
        <strain evidence="3">UTEX B ZZ1240</strain>
    </source>
</reference>
<gene>
    <name evidence="3" type="ORF">JKP88DRAFT_277937</name>
</gene>
<dbReference type="AlphaFoldDB" id="A0A835YW82"/>
<evidence type="ECO:0000313" key="4">
    <source>
        <dbReference type="Proteomes" id="UP000664859"/>
    </source>
</evidence>
<evidence type="ECO:0000313" key="3">
    <source>
        <dbReference type="EMBL" id="KAG5182571.1"/>
    </source>
</evidence>
<name>A0A835YW82_9STRA</name>
<feature type="region of interest" description="Disordered" evidence="1">
    <location>
        <begin position="17"/>
        <end position="74"/>
    </location>
</feature>
<dbReference type="Gene3D" id="3.30.1370.110">
    <property type="match status" value="1"/>
</dbReference>
<dbReference type="EMBL" id="JAFCMP010000235">
    <property type="protein sequence ID" value="KAG5182571.1"/>
    <property type="molecule type" value="Genomic_DNA"/>
</dbReference>
<dbReference type="SUPFAM" id="SSF160443">
    <property type="entry name" value="SMR domain-like"/>
    <property type="match status" value="1"/>
</dbReference>
<feature type="compositionally biased region" description="Basic and acidic residues" evidence="1">
    <location>
        <begin position="42"/>
        <end position="57"/>
    </location>
</feature>
<dbReference type="Proteomes" id="UP000664859">
    <property type="component" value="Unassembled WGS sequence"/>
</dbReference>
<dbReference type="InterPro" id="IPR036063">
    <property type="entry name" value="Smr_dom_sf"/>
</dbReference>
<sequence>MTENSIDEVWGRLRAARAAAEQRKRAGEAPAAAQDQDQAGRALEDGAKLRPDDDASRAPKKARQNAAPELEAEPPHIKEIYQREVVFVDTAQAGLLHLEMCGAPPAALFPAHKALILEKVAMGRMVFSAVNALGMHAHGEVDLHGLRPIGAKLVLMEVVEPLLVRRGRLVLVTGHGVHSPSGMSIIRSIAKDHFQGHPLGFTCVQATNPGRLVLQVPRGAFGSDRYPPPLWRKGVADMVAAGVFHAQARIQHAAAAAYCRGDLGIEWMQGI</sequence>
<organism evidence="3 4">
    <name type="scientific">Tribonema minus</name>
    <dbReference type="NCBI Taxonomy" id="303371"/>
    <lineage>
        <taxon>Eukaryota</taxon>
        <taxon>Sar</taxon>
        <taxon>Stramenopiles</taxon>
        <taxon>Ochrophyta</taxon>
        <taxon>PX clade</taxon>
        <taxon>Xanthophyceae</taxon>
        <taxon>Tribonematales</taxon>
        <taxon>Tribonemataceae</taxon>
        <taxon>Tribonema</taxon>
    </lineage>
</organism>
<accession>A0A835YW82</accession>
<evidence type="ECO:0000256" key="1">
    <source>
        <dbReference type="SAM" id="MobiDB-lite"/>
    </source>
</evidence>
<feature type="domain" description="Smr" evidence="2">
    <location>
        <begin position="141"/>
        <end position="217"/>
    </location>
</feature>
<comment type="caution">
    <text evidence="3">The sequence shown here is derived from an EMBL/GenBank/DDBJ whole genome shotgun (WGS) entry which is preliminary data.</text>
</comment>
<feature type="compositionally biased region" description="Low complexity" evidence="1">
    <location>
        <begin position="28"/>
        <end position="41"/>
    </location>
</feature>
<dbReference type="PROSITE" id="PS50828">
    <property type="entry name" value="SMR"/>
    <property type="match status" value="1"/>
</dbReference>
<evidence type="ECO:0000259" key="2">
    <source>
        <dbReference type="PROSITE" id="PS50828"/>
    </source>
</evidence>
<dbReference type="InterPro" id="IPR002625">
    <property type="entry name" value="Smr_dom"/>
</dbReference>
<keyword evidence="4" id="KW-1185">Reference proteome</keyword>
<protein>
    <recommendedName>
        <fullName evidence="2">Smr domain-containing protein</fullName>
    </recommendedName>
</protein>
<proteinExistence type="predicted"/>